<organism evidence="1 2">
    <name type="scientific">Celeribacter halophilus</name>
    <dbReference type="NCBI Taxonomy" id="576117"/>
    <lineage>
        <taxon>Bacteria</taxon>
        <taxon>Pseudomonadati</taxon>
        <taxon>Pseudomonadota</taxon>
        <taxon>Alphaproteobacteria</taxon>
        <taxon>Rhodobacterales</taxon>
        <taxon>Roseobacteraceae</taxon>
        <taxon>Celeribacter</taxon>
    </lineage>
</organism>
<dbReference type="Proteomes" id="UP000183299">
    <property type="component" value="Unassembled WGS sequence"/>
</dbReference>
<dbReference type="AlphaFoldDB" id="A0A1I3WLA0"/>
<protein>
    <submittedName>
        <fullName evidence="1">Uncharacterized protein</fullName>
    </submittedName>
</protein>
<name>A0A1I3WLA0_9RHOB</name>
<dbReference type="EMBL" id="FORY01000027">
    <property type="protein sequence ID" value="SFK07959.1"/>
    <property type="molecule type" value="Genomic_DNA"/>
</dbReference>
<gene>
    <name evidence="1" type="ORF">SAMN04488138_1273</name>
</gene>
<proteinExistence type="predicted"/>
<dbReference type="RefSeq" id="WP_211435254.1">
    <property type="nucleotide sequence ID" value="NZ_FORY01000027.1"/>
</dbReference>
<evidence type="ECO:0000313" key="2">
    <source>
        <dbReference type="Proteomes" id="UP000183299"/>
    </source>
</evidence>
<evidence type="ECO:0000313" key="1">
    <source>
        <dbReference type="EMBL" id="SFK07959.1"/>
    </source>
</evidence>
<accession>A0A1I3WLA0</accession>
<sequence length="97" mass="11099">MTFDFDKLEKRENDLTAVPLAESESNIPQVLIDTLQSFDKSDEMPQIAPWRIRFMALDQIPRDTHISLLRGGFNPLPRLIIDIDFSSLHPLGVCFSL</sequence>
<reference evidence="1 2" key="1">
    <citation type="submission" date="2016-10" db="EMBL/GenBank/DDBJ databases">
        <authorList>
            <person name="de Groot N.N."/>
        </authorList>
    </citation>
    <scope>NUCLEOTIDE SEQUENCE [LARGE SCALE GENOMIC DNA]</scope>
    <source>
        <strain evidence="1 2">CGMCC 1.8891</strain>
    </source>
</reference>
<keyword evidence="2" id="KW-1185">Reference proteome</keyword>